<dbReference type="Gene3D" id="1.10.3720.10">
    <property type="entry name" value="MetI-like"/>
    <property type="match status" value="1"/>
</dbReference>
<feature type="transmembrane region" description="Helical" evidence="7">
    <location>
        <begin position="29"/>
        <end position="51"/>
    </location>
</feature>
<dbReference type="EMBL" id="DF967972">
    <property type="protein sequence ID" value="GAP13860.1"/>
    <property type="molecule type" value="Genomic_DNA"/>
</dbReference>
<evidence type="ECO:0000313" key="9">
    <source>
        <dbReference type="EMBL" id="GAP13860.1"/>
    </source>
</evidence>
<comment type="similarity">
    <text evidence="7">Belongs to the binding-protein-dependent transport system permease family.</text>
</comment>
<feature type="transmembrane region" description="Helical" evidence="7">
    <location>
        <begin position="179"/>
        <end position="205"/>
    </location>
</feature>
<dbReference type="RefSeq" id="WP_201785899.1">
    <property type="nucleotide sequence ID" value="NZ_DF967972.1"/>
</dbReference>
<keyword evidence="3" id="KW-1003">Cell membrane</keyword>
<sequence length="325" mass="36026">MVNSESVTPKVKLSIETIMKRASKALRPLTWISFLLPALIVYFVFMALPLVGSLKLSLYSGNGIIENTFVGLGNFRTLFGEPLWFGKLINAIRNTLILLMVHIVFQNGLGLFFAVLLTRIKKGFSFLRTAIFLPATLSVLIVGFLWRLILNPQWGAVPSLLNSIGLESWVKPWLGDPKFAMVTISLVSSWQWIGMPTMLFLAALLGIPEELLDAAKVDGASSWKTFWLIKLPLIAPVIGIYTIMTFMSNFTAFDIIYSMESSRGDPLGATDIMGTFFYRTGIGGEPFTGLVIPGLGAAIAVVIFVILLFGVIAWLYLTRKQEYEQ</sequence>
<dbReference type="Proteomes" id="UP000055060">
    <property type="component" value="Unassembled WGS sequence"/>
</dbReference>
<dbReference type="CDD" id="cd06261">
    <property type="entry name" value="TM_PBP2"/>
    <property type="match status" value="1"/>
</dbReference>
<evidence type="ECO:0000256" key="7">
    <source>
        <dbReference type="RuleBase" id="RU363032"/>
    </source>
</evidence>
<evidence type="ECO:0000256" key="3">
    <source>
        <dbReference type="ARBA" id="ARBA00022475"/>
    </source>
</evidence>
<dbReference type="Pfam" id="PF00528">
    <property type="entry name" value="BPD_transp_1"/>
    <property type="match status" value="1"/>
</dbReference>
<gene>
    <name evidence="9" type="ORF">LARV_01619</name>
</gene>
<evidence type="ECO:0000256" key="1">
    <source>
        <dbReference type="ARBA" id="ARBA00004651"/>
    </source>
</evidence>
<keyword evidence="6 7" id="KW-0472">Membrane</keyword>
<organism evidence="9">
    <name type="scientific">Longilinea arvoryzae</name>
    <dbReference type="NCBI Taxonomy" id="360412"/>
    <lineage>
        <taxon>Bacteria</taxon>
        <taxon>Bacillati</taxon>
        <taxon>Chloroflexota</taxon>
        <taxon>Anaerolineae</taxon>
        <taxon>Anaerolineales</taxon>
        <taxon>Anaerolineaceae</taxon>
        <taxon>Longilinea</taxon>
    </lineage>
</organism>
<keyword evidence="5 7" id="KW-1133">Transmembrane helix</keyword>
<name>A0A0S7BFU3_9CHLR</name>
<keyword evidence="4 7" id="KW-0812">Transmembrane</keyword>
<evidence type="ECO:0000256" key="6">
    <source>
        <dbReference type="ARBA" id="ARBA00023136"/>
    </source>
</evidence>
<dbReference type="SUPFAM" id="SSF161098">
    <property type="entry name" value="MetI-like"/>
    <property type="match status" value="1"/>
</dbReference>
<evidence type="ECO:0000256" key="2">
    <source>
        <dbReference type="ARBA" id="ARBA00022448"/>
    </source>
</evidence>
<feature type="transmembrane region" description="Helical" evidence="7">
    <location>
        <begin position="130"/>
        <end position="149"/>
    </location>
</feature>
<dbReference type="GO" id="GO:0055085">
    <property type="term" value="P:transmembrane transport"/>
    <property type="evidence" value="ECO:0007669"/>
    <property type="project" value="InterPro"/>
</dbReference>
<dbReference type="PANTHER" id="PTHR43227:SF8">
    <property type="entry name" value="DIACETYLCHITOBIOSE UPTAKE SYSTEM PERMEASE PROTEIN DASB"/>
    <property type="match status" value="1"/>
</dbReference>
<reference evidence="9" key="1">
    <citation type="submission" date="2015-07" db="EMBL/GenBank/DDBJ databases">
        <title>Draft Genome Sequences of Anaerolinea thermolimosa IMO-1, Bellilinea caldifistulae GOMI-1, Leptolinea tardivitalis YMTK-2, Levilinea saccharolytica KIBI-1,Longilinea arvoryzae KOME-1, Previously Described as Members of the Anaerolineaceae (Chloroflexi).</title>
        <authorList>
            <person name="Sekiguchi Y."/>
            <person name="Ohashi A."/>
            <person name="Matsuura N."/>
            <person name="Tourlousse M.D."/>
        </authorList>
    </citation>
    <scope>NUCLEOTIDE SEQUENCE [LARGE SCALE GENOMIC DNA]</scope>
    <source>
        <strain evidence="9">KOME-1</strain>
    </source>
</reference>
<feature type="domain" description="ABC transmembrane type-1" evidence="8">
    <location>
        <begin position="92"/>
        <end position="316"/>
    </location>
</feature>
<accession>A0A0S7BFU3</accession>
<comment type="subcellular location">
    <subcellularLocation>
        <location evidence="1 7">Cell membrane</location>
        <topology evidence="1 7">Multi-pass membrane protein</topology>
    </subcellularLocation>
</comment>
<dbReference type="AlphaFoldDB" id="A0A0S7BFU3"/>
<dbReference type="GO" id="GO:0005886">
    <property type="term" value="C:plasma membrane"/>
    <property type="evidence" value="ECO:0007669"/>
    <property type="project" value="UniProtKB-SubCell"/>
</dbReference>
<evidence type="ECO:0000256" key="5">
    <source>
        <dbReference type="ARBA" id="ARBA00022989"/>
    </source>
</evidence>
<dbReference type="PROSITE" id="PS50928">
    <property type="entry name" value="ABC_TM1"/>
    <property type="match status" value="1"/>
</dbReference>
<keyword evidence="2 7" id="KW-0813">Transport</keyword>
<evidence type="ECO:0000259" key="8">
    <source>
        <dbReference type="PROSITE" id="PS50928"/>
    </source>
</evidence>
<evidence type="ECO:0000313" key="10">
    <source>
        <dbReference type="Proteomes" id="UP000055060"/>
    </source>
</evidence>
<keyword evidence="10" id="KW-1185">Reference proteome</keyword>
<proteinExistence type="inferred from homology"/>
<dbReference type="InterPro" id="IPR050809">
    <property type="entry name" value="UgpAE/MalFG_permease"/>
</dbReference>
<protein>
    <submittedName>
        <fullName evidence="9">Carbohydrate ABC transporter membrane protein 1, CUT1 family</fullName>
    </submittedName>
</protein>
<feature type="transmembrane region" description="Helical" evidence="7">
    <location>
        <begin position="295"/>
        <end position="317"/>
    </location>
</feature>
<dbReference type="InterPro" id="IPR000515">
    <property type="entry name" value="MetI-like"/>
</dbReference>
<dbReference type="InterPro" id="IPR035906">
    <property type="entry name" value="MetI-like_sf"/>
</dbReference>
<dbReference type="STRING" id="360412.LARV_01619"/>
<evidence type="ECO:0000256" key="4">
    <source>
        <dbReference type="ARBA" id="ARBA00022692"/>
    </source>
</evidence>
<dbReference type="PANTHER" id="PTHR43227">
    <property type="entry name" value="BLL4140 PROTEIN"/>
    <property type="match status" value="1"/>
</dbReference>
<feature type="transmembrane region" description="Helical" evidence="7">
    <location>
        <begin position="96"/>
        <end position="118"/>
    </location>
</feature>
<feature type="transmembrane region" description="Helical" evidence="7">
    <location>
        <begin position="226"/>
        <end position="244"/>
    </location>
</feature>